<reference evidence="1" key="1">
    <citation type="submission" date="2021-05" db="EMBL/GenBank/DDBJ databases">
        <authorList>
            <person name="Pietrasiak N."/>
            <person name="Ward R."/>
            <person name="Stajich J.E."/>
            <person name="Kurbessoian T."/>
        </authorList>
    </citation>
    <scope>NUCLEOTIDE SEQUENCE</scope>
    <source>
        <strain evidence="1">UHER 2000/2452</strain>
    </source>
</reference>
<name>A0A951UMA9_9CYAN</name>
<gene>
    <name evidence="1" type="ORF">KME15_12615</name>
</gene>
<dbReference type="Proteomes" id="UP000757435">
    <property type="component" value="Unassembled WGS sequence"/>
</dbReference>
<reference evidence="1" key="2">
    <citation type="journal article" date="2022" name="Microbiol. Resour. Announc.">
        <title>Metagenome Sequencing to Explore Phylogenomics of Terrestrial Cyanobacteria.</title>
        <authorList>
            <person name="Ward R.D."/>
            <person name="Stajich J.E."/>
            <person name="Johansen J.R."/>
            <person name="Huntemann M."/>
            <person name="Clum A."/>
            <person name="Foster B."/>
            <person name="Foster B."/>
            <person name="Roux S."/>
            <person name="Palaniappan K."/>
            <person name="Varghese N."/>
            <person name="Mukherjee S."/>
            <person name="Reddy T.B.K."/>
            <person name="Daum C."/>
            <person name="Copeland A."/>
            <person name="Chen I.A."/>
            <person name="Ivanova N.N."/>
            <person name="Kyrpides N.C."/>
            <person name="Shapiro N."/>
            <person name="Eloe-Fadrosh E.A."/>
            <person name="Pietrasiak N."/>
        </authorList>
    </citation>
    <scope>NUCLEOTIDE SEQUENCE</scope>
    <source>
        <strain evidence="1">UHER 2000/2452</strain>
    </source>
</reference>
<proteinExistence type="predicted"/>
<accession>A0A951UMA9</accession>
<evidence type="ECO:0000313" key="1">
    <source>
        <dbReference type="EMBL" id="MBW4659511.1"/>
    </source>
</evidence>
<sequence>MGLFFEILKSINNPNQQGSVDQLSSVMNAVQQVGATRGINSSTLQTVMSALSGLIRPALQESRGLPSTENLVTQLGSGNFGAPTLPSFMTPQLQQQMVQVIAQKTGLSASTLQALLPGVITTAMGFLGMGASKPGVGGGNSVLNAFLDSDRDGDTDLGDVFKFAGRFLNLPR</sequence>
<dbReference type="EMBL" id="JAHHHD010000012">
    <property type="protein sequence ID" value="MBW4659511.1"/>
    <property type="molecule type" value="Genomic_DNA"/>
</dbReference>
<dbReference type="AlphaFoldDB" id="A0A951UMA9"/>
<organism evidence="1 2">
    <name type="scientific">Drouetiella hepatica Uher 2000/2452</name>
    <dbReference type="NCBI Taxonomy" id="904376"/>
    <lineage>
        <taxon>Bacteria</taxon>
        <taxon>Bacillati</taxon>
        <taxon>Cyanobacteriota</taxon>
        <taxon>Cyanophyceae</taxon>
        <taxon>Oculatellales</taxon>
        <taxon>Oculatellaceae</taxon>
        <taxon>Drouetiella</taxon>
    </lineage>
</organism>
<comment type="caution">
    <text evidence="1">The sequence shown here is derived from an EMBL/GenBank/DDBJ whole genome shotgun (WGS) entry which is preliminary data.</text>
</comment>
<evidence type="ECO:0000313" key="2">
    <source>
        <dbReference type="Proteomes" id="UP000757435"/>
    </source>
</evidence>
<protein>
    <submittedName>
        <fullName evidence="1">DUF937 domain-containing protein</fullName>
    </submittedName>
</protein>